<organism evidence="1 2">
    <name type="scientific">Leucocoprinus birnbaumii</name>
    <dbReference type="NCBI Taxonomy" id="56174"/>
    <lineage>
        <taxon>Eukaryota</taxon>
        <taxon>Fungi</taxon>
        <taxon>Dikarya</taxon>
        <taxon>Basidiomycota</taxon>
        <taxon>Agaricomycotina</taxon>
        <taxon>Agaricomycetes</taxon>
        <taxon>Agaricomycetidae</taxon>
        <taxon>Agaricales</taxon>
        <taxon>Agaricineae</taxon>
        <taxon>Agaricaceae</taxon>
        <taxon>Leucocoprinus</taxon>
    </lineage>
</organism>
<sequence>MQRLKQLSLADGALFPEADTTTRLVGAMDKYRDMGRQTLLDLEVLSIDTSHIASKTGESFLKLVEERKKAGLSKLRLEVPPKLALSKWTKAARERMREAVREVFQLEISVDGRGMPI</sequence>
<proteinExistence type="predicted"/>
<keyword evidence="2" id="KW-1185">Reference proteome</keyword>
<dbReference type="Proteomes" id="UP001213000">
    <property type="component" value="Unassembled WGS sequence"/>
</dbReference>
<gene>
    <name evidence="1" type="ORF">NP233_g7725</name>
</gene>
<reference evidence="1" key="1">
    <citation type="submission" date="2022-07" db="EMBL/GenBank/DDBJ databases">
        <title>Genome Sequence of Leucocoprinus birnbaumii.</title>
        <authorList>
            <person name="Buettner E."/>
        </authorList>
    </citation>
    <scope>NUCLEOTIDE SEQUENCE</scope>
    <source>
        <strain evidence="1">VT141</strain>
    </source>
</reference>
<evidence type="ECO:0000313" key="2">
    <source>
        <dbReference type="Proteomes" id="UP001213000"/>
    </source>
</evidence>
<dbReference type="AlphaFoldDB" id="A0AAD5VNM1"/>
<name>A0AAD5VNM1_9AGAR</name>
<protein>
    <submittedName>
        <fullName evidence="1">Uncharacterized protein</fullName>
    </submittedName>
</protein>
<evidence type="ECO:0000313" key="1">
    <source>
        <dbReference type="EMBL" id="KAJ3565290.1"/>
    </source>
</evidence>
<accession>A0AAD5VNM1</accession>
<comment type="caution">
    <text evidence="1">The sequence shown here is derived from an EMBL/GenBank/DDBJ whole genome shotgun (WGS) entry which is preliminary data.</text>
</comment>
<dbReference type="EMBL" id="JANIEX010000584">
    <property type="protein sequence ID" value="KAJ3565290.1"/>
    <property type="molecule type" value="Genomic_DNA"/>
</dbReference>